<dbReference type="InterPro" id="IPR035969">
    <property type="entry name" value="Rab-GAP_TBC_sf"/>
</dbReference>
<dbReference type="AlphaFoldDB" id="V6U810"/>
<keyword evidence="1" id="KW-0812">Transmembrane</keyword>
<protein>
    <recommendedName>
        <fullName evidence="2">Rab-GAP TBC domain-containing protein</fullName>
    </recommendedName>
</protein>
<evidence type="ECO:0000313" key="3">
    <source>
        <dbReference type="EMBL" id="ESU45445.1"/>
    </source>
</evidence>
<dbReference type="VEuPathDB" id="GiardiaDB:DHA2_33434"/>
<evidence type="ECO:0000259" key="2">
    <source>
        <dbReference type="PROSITE" id="PS50086"/>
    </source>
</evidence>
<dbReference type="EMBL" id="AHHH01000005">
    <property type="protein sequence ID" value="ESU45445.1"/>
    <property type="molecule type" value="Genomic_DNA"/>
</dbReference>
<dbReference type="VEuPathDB" id="GiardiaDB:GL50803_0033434"/>
<organism evidence="3 4">
    <name type="scientific">Giardia intestinalis</name>
    <name type="common">Giardia lamblia</name>
    <dbReference type="NCBI Taxonomy" id="5741"/>
    <lineage>
        <taxon>Eukaryota</taxon>
        <taxon>Metamonada</taxon>
        <taxon>Diplomonadida</taxon>
        <taxon>Hexamitidae</taxon>
        <taxon>Giardiinae</taxon>
        <taxon>Giardia</taxon>
    </lineage>
</organism>
<dbReference type="SUPFAM" id="SSF47923">
    <property type="entry name" value="Ypt/Rab-GAP domain of gyp1p"/>
    <property type="match status" value="1"/>
</dbReference>
<dbReference type="Proteomes" id="UP000018040">
    <property type="component" value="Unassembled WGS sequence"/>
</dbReference>
<dbReference type="InterPro" id="IPR000195">
    <property type="entry name" value="Rab-GAP-TBC_dom"/>
</dbReference>
<feature type="domain" description="Rab-GAP TBC" evidence="2">
    <location>
        <begin position="218"/>
        <end position="437"/>
    </location>
</feature>
<evidence type="ECO:0000256" key="1">
    <source>
        <dbReference type="SAM" id="Phobius"/>
    </source>
</evidence>
<dbReference type="OrthoDB" id="10249775at2759"/>
<reference evidence="4" key="1">
    <citation type="submission" date="2012-02" db="EMBL/GenBank/DDBJ databases">
        <title>Genome sequencing of Giardia lamblia Genotypes A2 and B isolates (DH and GS) and comparative analysis with the genomes of Genotypes A1 and E (WB and Pig).</title>
        <authorList>
            <person name="Adam R."/>
            <person name="Dahlstrom E."/>
            <person name="Martens C."/>
            <person name="Bruno D."/>
            <person name="Barbian K."/>
            <person name="Porcella S.F."/>
            <person name="Nash T."/>
        </authorList>
    </citation>
    <scope>NUCLEOTIDE SEQUENCE</scope>
    <source>
        <strain evidence="4">GS</strain>
    </source>
</reference>
<dbReference type="InterPro" id="IPR042507">
    <property type="entry name" value="TBC1D19"/>
</dbReference>
<comment type="caution">
    <text evidence="3">The sequence shown here is derived from an EMBL/GenBank/DDBJ whole genome shotgun (WGS) entry which is preliminary data.</text>
</comment>
<keyword evidence="1" id="KW-0472">Membrane</keyword>
<keyword evidence="1" id="KW-1133">Transmembrane helix</keyword>
<dbReference type="VEuPathDB" id="GiardiaDB:QR46_0628"/>
<gene>
    <name evidence="3" type="ORF">GSB_33434</name>
</gene>
<evidence type="ECO:0000313" key="4">
    <source>
        <dbReference type="Proteomes" id="UP000018040"/>
    </source>
</evidence>
<reference evidence="3 4" key="2">
    <citation type="journal article" date="2013" name="Genome Biol. Evol.">
        <title>Genome sequencing of Giardia lamblia genotypes A2 and B isolates (DH and GS) and comparative analysis with the genomes of genotypes A1 and E (WB and Pig).</title>
        <authorList>
            <person name="Adam R.D."/>
            <person name="Dahlstrom E.W."/>
            <person name="Martens C.A."/>
            <person name="Bruno D.P."/>
            <person name="Barbian K.D."/>
            <person name="Ricklefs S.M."/>
            <person name="Hernandez M.M."/>
            <person name="Narla N.P."/>
            <person name="Patel R.B."/>
            <person name="Porcella S.F."/>
            <person name="Nash T.E."/>
        </authorList>
    </citation>
    <scope>NUCLEOTIDE SEQUENCE [LARGE SCALE GENOMIC DNA]</scope>
    <source>
        <strain evidence="3 4">GS</strain>
    </source>
</reference>
<feature type="transmembrane region" description="Helical" evidence="1">
    <location>
        <begin position="434"/>
        <end position="454"/>
    </location>
</feature>
<dbReference type="PANTHER" id="PTHR16110">
    <property type="entry name" value="TBC1 DOMAIN FAMILY MEMBER 19"/>
    <property type="match status" value="1"/>
</dbReference>
<dbReference type="Gene3D" id="1.10.472.80">
    <property type="entry name" value="Ypt/Rab-GAP domain of gyp1p, domain 3"/>
    <property type="match status" value="1"/>
</dbReference>
<feature type="transmembrane region" description="Helical" evidence="1">
    <location>
        <begin position="402"/>
        <end position="422"/>
    </location>
</feature>
<dbReference type="PROSITE" id="PS50086">
    <property type="entry name" value="TBC_RABGAP"/>
    <property type="match status" value="1"/>
</dbReference>
<sequence>MYGPSSVDWVYCTVACKLQSSLAKLKKKITLHGMDILGDPTLLEATWTNISAKNKEIKQQTALFSPISVQSKHEALSEIRASQADFFHFVLLKIKESSQLIGSSRIPVVVEASQVVPDPRLLPYGASEMARFLNHLGSDIIKTGIADHLSFPGLSSGLVFLVDSHLCDMPKLQARFAELSPTLRQVGLDDRVLGSFAALSHGFLGRHLNRVVEIAKRGLHDADRPLAWSILLGTVNAAGETIEPLQGAPLTLPPAADVGEGMILYTDLLLQADVLTTCTDEHHFLFNDSVLRLLSCFVNSPLQWHKIRRYLGPTLKSANGEVIPASGIFPFRGLSSYVAPLLYLYKEESVLPHLQVLYTRYYCRLHTIEGLAPLMGMAELLIAEGCPDMIVKFKMLQTQSPDISLCSVVVPWLMTGFAGYLMPREYFQLWDRILGYNALELLSVLAAAIIILKSSTLLGLSDPQDVKYYLCDLSGIQTVSLLQLALFSIEIK</sequence>
<accession>V6U810</accession>
<dbReference type="PANTHER" id="PTHR16110:SF1">
    <property type="entry name" value="TBC1 DOMAIN FAMILY MEMBER 19"/>
    <property type="match status" value="1"/>
</dbReference>
<proteinExistence type="predicted"/>
<name>V6U810_GIAIN</name>
<dbReference type="VEuPathDB" id="GiardiaDB:GL50581_2229"/>